<feature type="domain" description="Glycosyl hydrolase family 32 C-terminal" evidence="9">
    <location>
        <begin position="274"/>
        <end position="470"/>
    </location>
</feature>
<dbReference type="SMR" id="A0A3B5Y044"/>
<dbReference type="AlphaFoldDB" id="A0A3B5Y044"/>
<dbReference type="CDD" id="cd18624">
    <property type="entry name" value="GH32_Fruct1-like"/>
    <property type="match status" value="1"/>
</dbReference>
<reference evidence="10" key="2">
    <citation type="submission" date="2018-10" db="UniProtKB">
        <authorList>
            <consortium name="EnsemblPlants"/>
        </authorList>
    </citation>
    <scope>IDENTIFICATION</scope>
</reference>
<dbReference type="InterPro" id="IPR013320">
    <property type="entry name" value="ConA-like_dom_sf"/>
</dbReference>
<dbReference type="Gramene" id="TraesCS1A03G0565200.1">
    <property type="protein sequence ID" value="TraesCS1A03G0565200.1.CDS"/>
    <property type="gene ID" value="TraesCS1A03G0565200"/>
</dbReference>
<dbReference type="OMA" id="VDNCIVE"/>
<keyword evidence="2" id="KW-0732">Signal</keyword>
<evidence type="ECO:0000256" key="4">
    <source>
        <dbReference type="ARBA" id="ARBA00023157"/>
    </source>
</evidence>
<dbReference type="SUPFAM" id="SSF75005">
    <property type="entry name" value="Arabinanase/levansucrase/invertase"/>
    <property type="match status" value="1"/>
</dbReference>
<dbReference type="PaxDb" id="4565-Traes_1AL_0B4B6F75A.2"/>
<evidence type="ECO:0000259" key="9">
    <source>
        <dbReference type="Pfam" id="PF08244"/>
    </source>
</evidence>
<organism evidence="10">
    <name type="scientific">Triticum aestivum</name>
    <name type="common">Wheat</name>
    <dbReference type="NCBI Taxonomy" id="4565"/>
    <lineage>
        <taxon>Eukaryota</taxon>
        <taxon>Viridiplantae</taxon>
        <taxon>Streptophyta</taxon>
        <taxon>Embryophyta</taxon>
        <taxon>Tracheophyta</taxon>
        <taxon>Spermatophyta</taxon>
        <taxon>Magnoliopsida</taxon>
        <taxon>Liliopsida</taxon>
        <taxon>Poales</taxon>
        <taxon>Poaceae</taxon>
        <taxon>BOP clade</taxon>
        <taxon>Pooideae</taxon>
        <taxon>Triticodae</taxon>
        <taxon>Triticeae</taxon>
        <taxon>Triticinae</taxon>
        <taxon>Triticum</taxon>
    </lineage>
</organism>
<dbReference type="Gramene" id="TraesCS1A02G214700.1">
    <property type="protein sequence ID" value="TraesCS1A02G214700.1"/>
    <property type="gene ID" value="TraesCS1A02G214700"/>
</dbReference>
<dbReference type="InterPro" id="IPR013148">
    <property type="entry name" value="Glyco_hydro_32_N"/>
</dbReference>
<evidence type="ECO:0000259" key="8">
    <source>
        <dbReference type="Pfam" id="PF00251"/>
    </source>
</evidence>
<dbReference type="GO" id="GO:0004553">
    <property type="term" value="F:hydrolase activity, hydrolyzing O-glycosyl compounds"/>
    <property type="evidence" value="ECO:0007669"/>
    <property type="project" value="InterPro"/>
</dbReference>
<evidence type="ECO:0000256" key="7">
    <source>
        <dbReference type="RuleBase" id="RU362110"/>
    </source>
</evidence>
<dbReference type="OrthoDB" id="202537at2759"/>
<dbReference type="STRING" id="4565.A0A3B5Y044"/>
<keyword evidence="5" id="KW-0325">Glycoprotein</keyword>
<dbReference type="Proteomes" id="UP000019116">
    <property type="component" value="Chromosome 1A"/>
</dbReference>
<name>A0A3B5Y044_WHEAT</name>
<keyword evidence="3 7" id="KW-0378">Hydrolase</keyword>
<reference evidence="10" key="1">
    <citation type="submission" date="2018-08" db="EMBL/GenBank/DDBJ databases">
        <authorList>
            <person name="Rossello M."/>
        </authorList>
    </citation>
    <scope>NUCLEOTIDE SEQUENCE [LARGE SCALE GENOMIC DNA]</scope>
    <source>
        <strain evidence="10">cv. Chinese Spring</strain>
    </source>
</reference>
<keyword evidence="4" id="KW-1015">Disulfide bond</keyword>
<evidence type="ECO:0000256" key="3">
    <source>
        <dbReference type="ARBA" id="ARBA00022801"/>
    </source>
</evidence>
<dbReference type="Gramene" id="TraesNOR1A03G00102780.1">
    <property type="protein sequence ID" value="TraesNOR1A03G00102780.1"/>
    <property type="gene ID" value="TraesNOR1A03G00102780"/>
</dbReference>
<dbReference type="Gene3D" id="2.115.10.20">
    <property type="entry name" value="Glycosyl hydrolase domain, family 43"/>
    <property type="match status" value="1"/>
</dbReference>
<dbReference type="Pfam" id="PF00251">
    <property type="entry name" value="Glyco_hydro_32N"/>
    <property type="match status" value="1"/>
</dbReference>
<evidence type="ECO:0000256" key="5">
    <source>
        <dbReference type="ARBA" id="ARBA00023180"/>
    </source>
</evidence>
<dbReference type="EnsemblPlants" id="TraesCS1A02G214700.1">
    <property type="protein sequence ID" value="TraesCS1A02G214700.1"/>
    <property type="gene ID" value="TraesCS1A02G214700"/>
</dbReference>
<dbReference type="InterPro" id="IPR050551">
    <property type="entry name" value="Fructan_Metab_Enzymes"/>
</dbReference>
<dbReference type="SUPFAM" id="SSF49899">
    <property type="entry name" value="Concanavalin A-like lectins/glucanases"/>
    <property type="match status" value="1"/>
</dbReference>
<accession>A0A3B5Y044</accession>
<dbReference type="SMART" id="SM00640">
    <property type="entry name" value="Glyco_32"/>
    <property type="match status" value="1"/>
</dbReference>
<dbReference type="InterPro" id="IPR001362">
    <property type="entry name" value="Glyco_hydro_32"/>
</dbReference>
<evidence type="ECO:0000313" key="11">
    <source>
        <dbReference type="Proteomes" id="UP000019116"/>
    </source>
</evidence>
<keyword evidence="6 7" id="KW-0326">Glycosidase</keyword>
<feature type="domain" description="Glycosyl hydrolase family 32 N-terminal" evidence="8">
    <location>
        <begin position="9"/>
        <end position="271"/>
    </location>
</feature>
<comment type="similarity">
    <text evidence="1 7">Belongs to the glycosyl hydrolase 32 family.</text>
</comment>
<dbReference type="InterPro" id="IPR013189">
    <property type="entry name" value="Glyco_hydro_32_C"/>
</dbReference>
<dbReference type="PANTHER" id="PTHR31953">
    <property type="entry name" value="BETA-FRUCTOFURANOSIDASE, INSOLUBLE ISOENZYME CWINV1-RELATED"/>
    <property type="match status" value="1"/>
</dbReference>
<evidence type="ECO:0000256" key="2">
    <source>
        <dbReference type="ARBA" id="ARBA00022729"/>
    </source>
</evidence>
<dbReference type="GO" id="GO:0005975">
    <property type="term" value="P:carbohydrate metabolic process"/>
    <property type="evidence" value="ECO:0007669"/>
    <property type="project" value="InterPro"/>
</dbReference>
<dbReference type="Gene3D" id="2.60.120.560">
    <property type="entry name" value="Exo-inulinase, domain 1"/>
    <property type="match status" value="1"/>
</dbReference>
<evidence type="ECO:0000256" key="1">
    <source>
        <dbReference type="ARBA" id="ARBA00009902"/>
    </source>
</evidence>
<dbReference type="InterPro" id="IPR023296">
    <property type="entry name" value="Glyco_hydro_beta-prop_sf"/>
</dbReference>
<evidence type="ECO:0000256" key="6">
    <source>
        <dbReference type="ARBA" id="ARBA00023295"/>
    </source>
</evidence>
<keyword evidence="11" id="KW-1185">Reference proteome</keyword>
<sequence>MRPQPLGYAHVLSSDLLSWVFLEPAIAPSAPYDAKGTWSGSATVLPDGRINLMYTGVQVHGRQVQNLAVPRNYSDPFLREWVKSQLNPVIVPGAGVNSTEFRDPSTAWRGADGLWRVLLATKDHRRHLVLLYRSTDFTHWSAARRPFHEGHTGMVECADFFPLSSAGSVKHVLKISVLESRRDVYFLGAYDDSTDKFLPDDGNDDGLQLDFGIFYASKSFFDPSRRRRVVWAWAKEQDATADDEQKGWAGVLAIPREVWLAHDGRQLMTWPVAEVDSLRTNRVHIADMTIQSGDYLEIAGLQLPAQADLDVEFQVSNLERAEPFQWRAAEAADLCAARGADVQGGVGPFGVWVLASRDLRERTAVSISVFKADEGKHMILFCNDVSNSSYSDQVDKHNYGGLVQLDLAKAGGRISLRTLVDNCIVEAFGSHGKIAILSRVYPTSAVGNKARAFVFNKGKSTIVVSRLDAYDMASVKIS</sequence>
<dbReference type="Pfam" id="PF08244">
    <property type="entry name" value="Glyco_hydro_32C"/>
    <property type="match status" value="1"/>
</dbReference>
<evidence type="ECO:0000313" key="10">
    <source>
        <dbReference type="EnsemblPlants" id="TraesCS1A02G214700.1"/>
    </source>
</evidence>
<protein>
    <submittedName>
        <fullName evidence="10">Uncharacterized protein</fullName>
    </submittedName>
</protein>
<proteinExistence type="inferred from homology"/>